<dbReference type="EMBL" id="KN819367">
    <property type="protein sequence ID" value="KIJ12148.1"/>
    <property type="molecule type" value="Genomic_DNA"/>
</dbReference>
<evidence type="ECO:0000313" key="5">
    <source>
        <dbReference type="Proteomes" id="UP000053647"/>
    </source>
</evidence>
<feature type="domain" description="Nephrocystin 3-like N-terminal" evidence="3">
    <location>
        <begin position="456"/>
        <end position="609"/>
    </location>
</feature>
<evidence type="ECO:0000256" key="1">
    <source>
        <dbReference type="ARBA" id="ARBA00022737"/>
    </source>
</evidence>
<reference evidence="4 5" key="1">
    <citation type="submission" date="2014-06" db="EMBL/GenBank/DDBJ databases">
        <authorList>
            <consortium name="DOE Joint Genome Institute"/>
            <person name="Kuo A."/>
            <person name="Kohler A."/>
            <person name="Nagy L.G."/>
            <person name="Floudas D."/>
            <person name="Copeland A."/>
            <person name="Barry K.W."/>
            <person name="Cichocki N."/>
            <person name="Veneault-Fourrey C."/>
            <person name="LaButti K."/>
            <person name="Lindquist E.A."/>
            <person name="Lipzen A."/>
            <person name="Lundell T."/>
            <person name="Morin E."/>
            <person name="Murat C."/>
            <person name="Sun H."/>
            <person name="Tunlid A."/>
            <person name="Henrissat B."/>
            <person name="Grigoriev I.V."/>
            <person name="Hibbett D.S."/>
            <person name="Martin F."/>
            <person name="Nordberg H.P."/>
            <person name="Cantor M.N."/>
            <person name="Hua S.X."/>
        </authorList>
    </citation>
    <scope>NUCLEOTIDE SEQUENCE [LARGE SCALE GENOMIC DNA]</scope>
    <source>
        <strain evidence="4 5">ATCC 200175</strain>
    </source>
</reference>
<accession>A0A0C9TNS7</accession>
<protein>
    <recommendedName>
        <fullName evidence="3">Nephrocystin 3-like N-terminal domain-containing protein</fullName>
    </recommendedName>
</protein>
<organism evidence="4 5">
    <name type="scientific">Paxillus involutus ATCC 200175</name>
    <dbReference type="NCBI Taxonomy" id="664439"/>
    <lineage>
        <taxon>Eukaryota</taxon>
        <taxon>Fungi</taxon>
        <taxon>Dikarya</taxon>
        <taxon>Basidiomycota</taxon>
        <taxon>Agaricomycotina</taxon>
        <taxon>Agaricomycetes</taxon>
        <taxon>Agaricomycetidae</taxon>
        <taxon>Boletales</taxon>
        <taxon>Paxilineae</taxon>
        <taxon>Paxillaceae</taxon>
        <taxon>Paxillus</taxon>
    </lineage>
</organism>
<proteinExistence type="predicted"/>
<keyword evidence="1" id="KW-0677">Repeat</keyword>
<dbReference type="SUPFAM" id="SSF52540">
    <property type="entry name" value="P-loop containing nucleoside triphosphate hydrolases"/>
    <property type="match status" value="1"/>
</dbReference>
<name>A0A0C9TNS7_PAXIN</name>
<feature type="region of interest" description="Disordered" evidence="2">
    <location>
        <begin position="636"/>
        <end position="685"/>
    </location>
</feature>
<gene>
    <name evidence="4" type="ORF">PAXINDRAFT_101304</name>
</gene>
<dbReference type="Gene3D" id="3.40.50.300">
    <property type="entry name" value="P-loop containing nucleotide triphosphate hydrolases"/>
    <property type="match status" value="1"/>
</dbReference>
<dbReference type="Pfam" id="PF24883">
    <property type="entry name" value="NPHP3_N"/>
    <property type="match status" value="1"/>
</dbReference>
<dbReference type="InterPro" id="IPR027417">
    <property type="entry name" value="P-loop_NTPase"/>
</dbReference>
<evidence type="ECO:0000256" key="2">
    <source>
        <dbReference type="SAM" id="MobiDB-lite"/>
    </source>
</evidence>
<evidence type="ECO:0000313" key="4">
    <source>
        <dbReference type="EMBL" id="KIJ12148.1"/>
    </source>
</evidence>
<dbReference type="InterPro" id="IPR056884">
    <property type="entry name" value="NPHP3-like_N"/>
</dbReference>
<dbReference type="OrthoDB" id="3248304at2759"/>
<feature type="compositionally biased region" description="Pro residues" evidence="2">
    <location>
        <begin position="655"/>
        <end position="669"/>
    </location>
</feature>
<dbReference type="Proteomes" id="UP000053647">
    <property type="component" value="Unassembled WGS sequence"/>
</dbReference>
<dbReference type="AlphaFoldDB" id="A0A0C9TNS7"/>
<keyword evidence="5" id="KW-1185">Reference proteome</keyword>
<dbReference type="HOGENOM" id="CLU_012631_0_0_1"/>
<sequence>MEKTSSISMRHMPWTEELTFDEAHDSAILILRVFVHRHVHEDTHIGTIKANLTSFMGGSNVLHPLLNSSVDHCGKISFSVEHMTEPQPLPEVALDPTVQGVDEDQLGVKLTRSRVHIRDISLHHPPKIGWTDLNDHFYVEVDLHGQVQKTSPASMRHMPWTERIDGVHDADILTLKVFAHRNLHKDIHLGTIEGDLASFIGGSNVLRPLLKTNIDHGRTPRISFSIERTTEASQRPDLTWDQRTQSTQNEALGQLVGVSAVASNPTVSRLLLDAECLTPFVEKIKVFESLVVGFAEIHPYAKLAWGIFSVVVKIIAARMILNHNLKLLFEAMDDAYSFVSEANELRKIESNRKIISALSKHTAECAQFIEEIANKTDLEATFSAPTIETKVQLFIVRFEGFKASLQQRACIQTAVMMHEMAAQMRMGSMRCTEDVDYHSVPSCDSLEPHLTEIVDDITAWVNGSTGKRVCVLMGPESAGTTAVARRVSKDLDRQGQLGSSYFIQEPRHASNIFRTISRDIAERYPAFRHGLHEMVDAHQHSRTTHDVYTQFTNLILTPSLKMSTPTPILVVIDALNNCGSETSRREILEMLANRSTELPNNFHILVTARPEADIVRAFEQKEHVLTRTIPNFLVRSDPTISRSQTKDSRAADPGEPLPPPYVDAPPSIPGFPGDKHYASHFYPHGDQPHRVPSSVIYTYSHHTWAPFNPEVSHEGMTFHPDGDLEIQSGTMLPRKYVPSNNARKVNKGHCRASPMRAELIISREAYYGTPEVDHEVG</sequence>
<evidence type="ECO:0000259" key="3">
    <source>
        <dbReference type="Pfam" id="PF24883"/>
    </source>
</evidence>
<reference evidence="5" key="2">
    <citation type="submission" date="2015-01" db="EMBL/GenBank/DDBJ databases">
        <title>Evolutionary Origins and Diversification of the Mycorrhizal Mutualists.</title>
        <authorList>
            <consortium name="DOE Joint Genome Institute"/>
            <consortium name="Mycorrhizal Genomics Consortium"/>
            <person name="Kohler A."/>
            <person name="Kuo A."/>
            <person name="Nagy L.G."/>
            <person name="Floudas D."/>
            <person name="Copeland A."/>
            <person name="Barry K.W."/>
            <person name="Cichocki N."/>
            <person name="Veneault-Fourrey C."/>
            <person name="LaButti K."/>
            <person name="Lindquist E.A."/>
            <person name="Lipzen A."/>
            <person name="Lundell T."/>
            <person name="Morin E."/>
            <person name="Murat C."/>
            <person name="Riley R."/>
            <person name="Ohm R."/>
            <person name="Sun H."/>
            <person name="Tunlid A."/>
            <person name="Henrissat B."/>
            <person name="Grigoriev I.V."/>
            <person name="Hibbett D.S."/>
            <person name="Martin F."/>
        </authorList>
    </citation>
    <scope>NUCLEOTIDE SEQUENCE [LARGE SCALE GENOMIC DNA]</scope>
    <source>
        <strain evidence="5">ATCC 200175</strain>
    </source>
</reference>